<comment type="caution">
    <text evidence="1">The sequence shown here is derived from an EMBL/GenBank/DDBJ whole genome shotgun (WGS) entry which is preliminary data.</text>
</comment>
<keyword evidence="1" id="KW-0560">Oxidoreductase</keyword>
<organism evidence="1 2">
    <name type="scientific">Colletotrichum truncatum</name>
    <name type="common">Anthracnose fungus</name>
    <name type="synonym">Colletotrichum capsici</name>
    <dbReference type="NCBI Taxonomy" id="5467"/>
    <lineage>
        <taxon>Eukaryota</taxon>
        <taxon>Fungi</taxon>
        <taxon>Dikarya</taxon>
        <taxon>Ascomycota</taxon>
        <taxon>Pezizomycotina</taxon>
        <taxon>Sordariomycetes</taxon>
        <taxon>Hypocreomycetidae</taxon>
        <taxon>Glomerellales</taxon>
        <taxon>Glomerellaceae</taxon>
        <taxon>Colletotrichum</taxon>
        <taxon>Colletotrichum truncatum species complex</taxon>
    </lineage>
</organism>
<evidence type="ECO:0000313" key="1">
    <source>
        <dbReference type="EMBL" id="KAL0934388.1"/>
    </source>
</evidence>
<proteinExistence type="predicted"/>
<accession>A0ACC3YR17</accession>
<dbReference type="EMBL" id="VUJX02000007">
    <property type="protein sequence ID" value="KAL0934388.1"/>
    <property type="molecule type" value="Genomic_DNA"/>
</dbReference>
<keyword evidence="2" id="KW-1185">Reference proteome</keyword>
<reference evidence="1 2" key="1">
    <citation type="journal article" date="2020" name="Phytopathology">
        <title>Genome Sequence Resources of Colletotrichum truncatum, C. plurivorum, C. musicola, and C. sojae: Four Species Pathogenic to Soybean (Glycine max).</title>
        <authorList>
            <person name="Rogerio F."/>
            <person name="Boufleur T.R."/>
            <person name="Ciampi-Guillardi M."/>
            <person name="Sukno S.A."/>
            <person name="Thon M.R."/>
            <person name="Massola Junior N.S."/>
            <person name="Baroncelli R."/>
        </authorList>
    </citation>
    <scope>NUCLEOTIDE SEQUENCE [LARGE SCALE GENOMIC DNA]</scope>
    <source>
        <strain evidence="1 2">CMES1059</strain>
    </source>
</reference>
<dbReference type="Proteomes" id="UP000805649">
    <property type="component" value="Unassembled WGS sequence"/>
</dbReference>
<keyword evidence="1" id="KW-0503">Monooxygenase</keyword>
<name>A0ACC3YR17_COLTU</name>
<gene>
    <name evidence="1" type="ORF">CTRU02_211187</name>
</gene>
<protein>
    <submittedName>
        <fullName evidence="1">Cytochrome p450 monooxygenase</fullName>
    </submittedName>
</protein>
<sequence length="518" mass="58914">MEGPNSTSFADATVNGFSATSSPWYLAASCTLLLVLSLASTRNRGTKLPYLNPKKRFEWSSARAVGHFIANARKMLYDTANSLSGKPFRVLNDIGDVIVLPPDFGQEIRNDKRFSFTQGLYEDFQGKYAGFEPYKESCHPSGRLQNVVRLRLTKTLGKITAILSKEADLVIQETLSDSKEPHDVVLKKAVLEVISRLSGRIFVGERLGRNKEWLHTVISYVELSIFAMQSMRMWPEFVRPLAAWFLPGPRKLRAYIKDAEKFVFDELKRRRDESPSVEYNDAIEWFDEMAKGQRYNPAVAQLILASVAVHTTADLVTQTMYDILQNPDLIQPLREEAIRVIGEEGWKKTSLHNLKLMDSVLKESQRLKPVQIVGMNRRVMENVQLSDGTKITRGSATVVSAERMWDPEIYKKPLEFDGYRFYRQRGGPNDAVSQLVSTSVDHMGFRHGMHSCPGRFFAGNEAKVVLVHLLLKYDFEFAEGQKPKFMEFGFSCESDSSVKVSVRRRQEEIDLSVQDSQE</sequence>
<evidence type="ECO:0000313" key="2">
    <source>
        <dbReference type="Proteomes" id="UP000805649"/>
    </source>
</evidence>